<dbReference type="Gene3D" id="1.50.40.10">
    <property type="entry name" value="Mitochondrial carrier domain"/>
    <property type="match status" value="2"/>
</dbReference>
<comment type="subcellular location">
    <subcellularLocation>
        <location evidence="1">Membrane</location>
        <topology evidence="1">Multi-pass membrane protein</topology>
    </subcellularLocation>
</comment>
<evidence type="ECO:0000256" key="4">
    <source>
        <dbReference type="ARBA" id="ARBA00022692"/>
    </source>
</evidence>
<dbReference type="GeneID" id="38781046"/>
<evidence type="ECO:0000313" key="12">
    <source>
        <dbReference type="Proteomes" id="UP000287166"/>
    </source>
</evidence>
<feature type="transmembrane region" description="Helical" evidence="10">
    <location>
        <begin position="227"/>
        <end position="246"/>
    </location>
</feature>
<evidence type="ECO:0000256" key="7">
    <source>
        <dbReference type="ARBA" id="ARBA00023136"/>
    </source>
</evidence>
<dbReference type="AlphaFoldDB" id="A0A401GPQ1"/>
<feature type="transmembrane region" description="Helical" evidence="10">
    <location>
        <begin position="114"/>
        <end position="135"/>
    </location>
</feature>
<protein>
    <submittedName>
        <fullName evidence="11">Mitochondrial carrier</fullName>
    </submittedName>
</protein>
<feature type="repeat" description="Solcar" evidence="8">
    <location>
        <begin position="5"/>
        <end position="93"/>
    </location>
</feature>
<gene>
    <name evidence="11" type="ORF">SCP_0601070</name>
</gene>
<dbReference type="OrthoDB" id="18574at2759"/>
<proteinExistence type="inferred from homology"/>
<feature type="transmembrane region" description="Helical" evidence="10">
    <location>
        <begin position="266"/>
        <end position="285"/>
    </location>
</feature>
<feature type="transmembrane region" description="Helical" evidence="10">
    <location>
        <begin position="185"/>
        <end position="206"/>
    </location>
</feature>
<dbReference type="InterPro" id="IPR052217">
    <property type="entry name" value="Mito/Peroxisomal_Carrier"/>
</dbReference>
<comment type="caution">
    <text evidence="11">The sequence shown here is derived from an EMBL/GenBank/DDBJ whole genome shotgun (WGS) entry which is preliminary data.</text>
</comment>
<evidence type="ECO:0000256" key="9">
    <source>
        <dbReference type="RuleBase" id="RU000488"/>
    </source>
</evidence>
<dbReference type="InterPro" id="IPR023395">
    <property type="entry name" value="MCP_dom_sf"/>
</dbReference>
<evidence type="ECO:0000256" key="8">
    <source>
        <dbReference type="PROSITE-ProRule" id="PRU00282"/>
    </source>
</evidence>
<dbReference type="Proteomes" id="UP000287166">
    <property type="component" value="Unassembled WGS sequence"/>
</dbReference>
<accession>A0A401GPQ1</accession>
<name>A0A401GPQ1_9APHY</name>
<keyword evidence="4 8" id="KW-0812">Transmembrane</keyword>
<keyword evidence="5" id="KW-0677">Repeat</keyword>
<evidence type="ECO:0000256" key="1">
    <source>
        <dbReference type="ARBA" id="ARBA00004141"/>
    </source>
</evidence>
<dbReference type="InterPro" id="IPR018108">
    <property type="entry name" value="MCP_transmembrane"/>
</dbReference>
<dbReference type="InParanoid" id="A0A401GPQ1"/>
<dbReference type="PANTHER" id="PTHR45939:SF2">
    <property type="entry name" value="CARRIER PROTEIN, PUTATIVE (AFU_ORTHOLOGUE AFUA_2G13870)-RELATED"/>
    <property type="match status" value="1"/>
</dbReference>
<dbReference type="GO" id="GO:0015217">
    <property type="term" value="F:ADP transmembrane transporter activity"/>
    <property type="evidence" value="ECO:0007669"/>
    <property type="project" value="TreeGrafter"/>
</dbReference>
<evidence type="ECO:0000256" key="3">
    <source>
        <dbReference type="ARBA" id="ARBA00022448"/>
    </source>
</evidence>
<reference evidence="11 12" key="1">
    <citation type="journal article" date="2018" name="Sci. Rep.">
        <title>Genome sequence of the cauliflower mushroom Sparassis crispa (Hanabiratake) and its association with beneficial usage.</title>
        <authorList>
            <person name="Kiyama R."/>
            <person name="Furutani Y."/>
            <person name="Kawaguchi K."/>
            <person name="Nakanishi T."/>
        </authorList>
    </citation>
    <scope>NUCLEOTIDE SEQUENCE [LARGE SCALE GENOMIC DNA]</scope>
</reference>
<dbReference type="PROSITE" id="PS50920">
    <property type="entry name" value="SOLCAR"/>
    <property type="match status" value="3"/>
</dbReference>
<evidence type="ECO:0000256" key="10">
    <source>
        <dbReference type="SAM" id="Phobius"/>
    </source>
</evidence>
<keyword evidence="6 10" id="KW-1133">Transmembrane helix</keyword>
<keyword evidence="12" id="KW-1185">Reference proteome</keyword>
<feature type="repeat" description="Solcar" evidence="8">
    <location>
        <begin position="218"/>
        <end position="300"/>
    </location>
</feature>
<dbReference type="PANTHER" id="PTHR45939">
    <property type="entry name" value="PEROXISOMAL MEMBRANE PROTEIN PMP34-RELATED"/>
    <property type="match status" value="1"/>
</dbReference>
<dbReference type="STRING" id="139825.A0A401GPQ1"/>
<dbReference type="Pfam" id="PF00153">
    <property type="entry name" value="Mito_carr"/>
    <property type="match status" value="3"/>
</dbReference>
<comment type="similarity">
    <text evidence="2 9">Belongs to the mitochondrial carrier (TC 2.A.29) family.</text>
</comment>
<evidence type="ECO:0000256" key="6">
    <source>
        <dbReference type="ARBA" id="ARBA00022989"/>
    </source>
</evidence>
<evidence type="ECO:0000256" key="5">
    <source>
        <dbReference type="ARBA" id="ARBA00022737"/>
    </source>
</evidence>
<keyword evidence="7 8" id="KW-0472">Membrane</keyword>
<dbReference type="EMBL" id="BFAD01000006">
    <property type="protein sequence ID" value="GBE84129.1"/>
    <property type="molecule type" value="Genomic_DNA"/>
</dbReference>
<feature type="repeat" description="Solcar" evidence="8">
    <location>
        <begin position="116"/>
        <end position="212"/>
    </location>
</feature>
<organism evidence="11 12">
    <name type="scientific">Sparassis crispa</name>
    <dbReference type="NCBI Taxonomy" id="139825"/>
    <lineage>
        <taxon>Eukaryota</taxon>
        <taxon>Fungi</taxon>
        <taxon>Dikarya</taxon>
        <taxon>Basidiomycota</taxon>
        <taxon>Agaricomycotina</taxon>
        <taxon>Agaricomycetes</taxon>
        <taxon>Polyporales</taxon>
        <taxon>Sparassidaceae</taxon>
        <taxon>Sparassis</taxon>
    </lineage>
</organism>
<dbReference type="SUPFAM" id="SSF103506">
    <property type="entry name" value="Mitochondrial carrier"/>
    <property type="match status" value="1"/>
</dbReference>
<dbReference type="GO" id="GO:0016020">
    <property type="term" value="C:membrane"/>
    <property type="evidence" value="ECO:0007669"/>
    <property type="project" value="UniProtKB-SubCell"/>
</dbReference>
<dbReference type="RefSeq" id="XP_027615042.1">
    <property type="nucleotide sequence ID" value="XM_027759241.1"/>
</dbReference>
<sequence>MASSLPPLLQACSGSLASASANVISYPLDLIATKLQISESPHLRGLKGARRILRHIVGTEGFAGFYSGLPTDTASTLVSGFLYYYFYTILHALAARLRSSSPLSRALTARTRPVLLPLPVELAVGYIAGIASRAVSMPLSLITVRLQSAGGEGEDEDGDDGKRKGVPPVVDIVRSIYTEQGLCGFWAGFAPTLPLALTPALTLLFFQLFSRIQSGRIPAYMRAFLDGALSNALALAVLYPLVLAKVRVQAWRDMSMFAVWREAFRSAGWAGLYHGLTAILLKGFVSQGITMLVKQRIEQAVMHIHAKRS</sequence>
<feature type="transmembrane region" description="Helical" evidence="10">
    <location>
        <begin position="74"/>
        <end position="93"/>
    </location>
</feature>
<evidence type="ECO:0000313" key="11">
    <source>
        <dbReference type="EMBL" id="GBE84129.1"/>
    </source>
</evidence>
<keyword evidence="3 9" id="KW-0813">Transport</keyword>
<evidence type="ECO:0000256" key="2">
    <source>
        <dbReference type="ARBA" id="ARBA00006375"/>
    </source>
</evidence>